<organism evidence="1 2">
    <name type="scientific">Nepenthes gracilis</name>
    <name type="common">Slender pitcher plant</name>
    <dbReference type="NCBI Taxonomy" id="150966"/>
    <lineage>
        <taxon>Eukaryota</taxon>
        <taxon>Viridiplantae</taxon>
        <taxon>Streptophyta</taxon>
        <taxon>Embryophyta</taxon>
        <taxon>Tracheophyta</taxon>
        <taxon>Spermatophyta</taxon>
        <taxon>Magnoliopsida</taxon>
        <taxon>eudicotyledons</taxon>
        <taxon>Gunneridae</taxon>
        <taxon>Pentapetalae</taxon>
        <taxon>Caryophyllales</taxon>
        <taxon>Nepenthaceae</taxon>
        <taxon>Nepenthes</taxon>
    </lineage>
</organism>
<comment type="caution">
    <text evidence="1">The sequence shown here is derived from an EMBL/GenBank/DDBJ whole genome shotgun (WGS) entry which is preliminary data.</text>
</comment>
<accession>A0AAD3ST23</accession>
<evidence type="ECO:0000313" key="1">
    <source>
        <dbReference type="EMBL" id="GMH16181.1"/>
    </source>
</evidence>
<reference evidence="1" key="1">
    <citation type="submission" date="2023-05" db="EMBL/GenBank/DDBJ databases">
        <title>Nepenthes gracilis genome sequencing.</title>
        <authorList>
            <person name="Fukushima K."/>
        </authorList>
    </citation>
    <scope>NUCLEOTIDE SEQUENCE</scope>
    <source>
        <strain evidence="1">SING2019-196</strain>
    </source>
</reference>
<proteinExistence type="predicted"/>
<gene>
    <name evidence="1" type="ORF">Nepgr_018022</name>
</gene>
<protein>
    <submittedName>
        <fullName evidence="1">Uncharacterized protein</fullName>
    </submittedName>
</protein>
<dbReference type="EMBL" id="BSYO01000016">
    <property type="protein sequence ID" value="GMH16181.1"/>
    <property type="molecule type" value="Genomic_DNA"/>
</dbReference>
<dbReference type="Proteomes" id="UP001279734">
    <property type="component" value="Unassembled WGS sequence"/>
</dbReference>
<keyword evidence="2" id="KW-1185">Reference proteome</keyword>
<sequence length="126" mass="13058">MPSSYPVVLPNEVECPGISLAEKAFVEDLEEAPASVSPLAAAVSLNLDDAVSVGHPRDILLGALVHSSNGCAGIPIDEAGQTSNFDLHDDLDTDALFPLQQGGYRVINQGAVGEFPLPFADATKSA</sequence>
<dbReference type="AlphaFoldDB" id="A0AAD3ST23"/>
<name>A0AAD3ST23_NEPGR</name>
<evidence type="ECO:0000313" key="2">
    <source>
        <dbReference type="Proteomes" id="UP001279734"/>
    </source>
</evidence>